<dbReference type="InterPro" id="IPR011990">
    <property type="entry name" value="TPR-like_helical_dom_sf"/>
</dbReference>
<dbReference type="OrthoDB" id="414698at2759"/>
<dbReference type="Gene3D" id="1.25.40.10">
    <property type="entry name" value="Tetratricopeptide repeat domain"/>
    <property type="match status" value="1"/>
</dbReference>
<dbReference type="AlphaFoldDB" id="A0A5N7BH55"/>
<dbReference type="Pfam" id="PF06041">
    <property type="entry name" value="DUF924"/>
    <property type="match status" value="1"/>
</dbReference>
<dbReference type="SUPFAM" id="SSF48452">
    <property type="entry name" value="TPR-like"/>
    <property type="match status" value="1"/>
</dbReference>
<name>A0A5N7BH55_9EURO</name>
<dbReference type="EMBL" id="ML736174">
    <property type="protein sequence ID" value="KAE8381116.1"/>
    <property type="molecule type" value="Genomic_DNA"/>
</dbReference>
<protein>
    <recommendedName>
        <fullName evidence="3">DUF924-domain-containing protein</fullName>
    </recommendedName>
</protein>
<gene>
    <name evidence="1" type="ORF">BDV26DRAFT_256125</name>
</gene>
<evidence type="ECO:0000313" key="1">
    <source>
        <dbReference type="EMBL" id="KAE8381116.1"/>
    </source>
</evidence>
<reference evidence="1 2" key="1">
    <citation type="submission" date="2019-04" db="EMBL/GenBank/DDBJ databases">
        <title>Friends and foes A comparative genomics studyof 23 Aspergillus species from section Flavi.</title>
        <authorList>
            <consortium name="DOE Joint Genome Institute"/>
            <person name="Kjaerbolling I."/>
            <person name="Vesth T."/>
            <person name="Frisvad J.C."/>
            <person name="Nybo J.L."/>
            <person name="Theobald S."/>
            <person name="Kildgaard S."/>
            <person name="Isbrandt T."/>
            <person name="Kuo A."/>
            <person name="Sato A."/>
            <person name="Lyhne E.K."/>
            <person name="Kogle M.E."/>
            <person name="Wiebenga A."/>
            <person name="Kun R.S."/>
            <person name="Lubbers R.J."/>
            <person name="Makela M.R."/>
            <person name="Barry K."/>
            <person name="Chovatia M."/>
            <person name="Clum A."/>
            <person name="Daum C."/>
            <person name="Haridas S."/>
            <person name="He G."/>
            <person name="LaButti K."/>
            <person name="Lipzen A."/>
            <person name="Mondo S."/>
            <person name="Riley R."/>
            <person name="Salamov A."/>
            <person name="Simmons B.A."/>
            <person name="Magnuson J.K."/>
            <person name="Henrissat B."/>
            <person name="Mortensen U.H."/>
            <person name="Larsen T.O."/>
            <person name="Devries R.P."/>
            <person name="Grigoriev I.V."/>
            <person name="Machida M."/>
            <person name="Baker S.E."/>
            <person name="Andersen M.R."/>
        </authorList>
    </citation>
    <scope>NUCLEOTIDE SEQUENCE [LARGE SCALE GENOMIC DNA]</scope>
    <source>
        <strain evidence="1 2">IBT 29228</strain>
    </source>
</reference>
<keyword evidence="2" id="KW-1185">Reference proteome</keyword>
<dbReference type="Proteomes" id="UP000326198">
    <property type="component" value="Unassembled WGS sequence"/>
</dbReference>
<organism evidence="1 2">
    <name type="scientific">Aspergillus bertholletiae</name>
    <dbReference type="NCBI Taxonomy" id="1226010"/>
    <lineage>
        <taxon>Eukaryota</taxon>
        <taxon>Fungi</taxon>
        <taxon>Dikarya</taxon>
        <taxon>Ascomycota</taxon>
        <taxon>Pezizomycotina</taxon>
        <taxon>Eurotiomycetes</taxon>
        <taxon>Eurotiomycetidae</taxon>
        <taxon>Eurotiales</taxon>
        <taxon>Aspergillaceae</taxon>
        <taxon>Aspergillus</taxon>
        <taxon>Aspergillus subgen. Circumdati</taxon>
    </lineage>
</organism>
<evidence type="ECO:0000313" key="2">
    <source>
        <dbReference type="Proteomes" id="UP000326198"/>
    </source>
</evidence>
<dbReference type="Gene3D" id="1.20.58.320">
    <property type="entry name" value="TPR-like"/>
    <property type="match status" value="1"/>
</dbReference>
<accession>A0A5N7BH55</accession>
<evidence type="ECO:0008006" key="3">
    <source>
        <dbReference type="Google" id="ProtNLM"/>
    </source>
</evidence>
<proteinExistence type="predicted"/>
<dbReference type="InterPro" id="IPR010323">
    <property type="entry name" value="DUF924"/>
</dbReference>
<sequence>MMGDCDKVQTLKAELTPTLFHMIRVFWFRHINDAQVIVVPGREDAVKWFSRDESFDQSCRIQFGPVLSLIRSTDIDGAGLLDAATLDTPLDWMALIILLDQIPRNCYRGDEARVAYSLFDPLALYIALRAIETGIPTHSDVRYRHAYRFWFYMPLVHSEQLDMQERLNQEYDRMFSDSRHLVHTVPSGSDDQVLYCRDVLTRRNSVYNEWEQILQSIAADYARQIRRFSRYPRRNQALKRESTEEERQYLENPFSAWT</sequence>